<dbReference type="PANTHER" id="PTHR42928:SF5">
    <property type="entry name" value="BLR1237 PROTEIN"/>
    <property type="match status" value="1"/>
</dbReference>
<dbReference type="Gene3D" id="3.40.190.10">
    <property type="entry name" value="Periplasmic binding protein-like II"/>
    <property type="match status" value="1"/>
</dbReference>
<accession>A0A7Y9IYV2</accession>
<keyword evidence="3" id="KW-0675">Receptor</keyword>
<keyword evidence="4" id="KW-1185">Reference proteome</keyword>
<reference evidence="3 4" key="1">
    <citation type="submission" date="2020-07" db="EMBL/GenBank/DDBJ databases">
        <title>Genomic Encyclopedia of Type Strains, Phase IV (KMG-V): Genome sequencing to study the core and pangenomes of soil and plant-associated prokaryotes.</title>
        <authorList>
            <person name="Whitman W."/>
        </authorList>
    </citation>
    <scope>NUCLEOTIDE SEQUENCE [LARGE SCALE GENOMIC DNA]</scope>
    <source>
        <strain evidence="3 4">SAS40</strain>
    </source>
</reference>
<dbReference type="AlphaFoldDB" id="A0A7Y9IYV2"/>
<dbReference type="Gene3D" id="3.40.190.150">
    <property type="entry name" value="Bordetella uptake gene, domain 1"/>
    <property type="match status" value="1"/>
</dbReference>
<dbReference type="CDD" id="cd13578">
    <property type="entry name" value="PBP2_Bug27"/>
    <property type="match status" value="1"/>
</dbReference>
<evidence type="ECO:0000256" key="1">
    <source>
        <dbReference type="ARBA" id="ARBA00006987"/>
    </source>
</evidence>
<evidence type="ECO:0000313" key="3">
    <source>
        <dbReference type="EMBL" id="NYE85537.1"/>
    </source>
</evidence>
<dbReference type="RefSeq" id="WP_179589547.1">
    <property type="nucleotide sequence ID" value="NZ_JACBYR010000002.1"/>
</dbReference>
<dbReference type="InterPro" id="IPR005064">
    <property type="entry name" value="BUG"/>
</dbReference>
<keyword evidence="2" id="KW-0732">Signal</keyword>
<feature type="signal peptide" evidence="2">
    <location>
        <begin position="1"/>
        <end position="20"/>
    </location>
</feature>
<organism evidence="3 4">
    <name type="scientific">Pigmentiphaga litoralis</name>
    <dbReference type="NCBI Taxonomy" id="516702"/>
    <lineage>
        <taxon>Bacteria</taxon>
        <taxon>Pseudomonadati</taxon>
        <taxon>Pseudomonadota</taxon>
        <taxon>Betaproteobacteria</taxon>
        <taxon>Burkholderiales</taxon>
        <taxon>Alcaligenaceae</taxon>
        <taxon>Pigmentiphaga</taxon>
    </lineage>
</organism>
<gene>
    <name evidence="3" type="ORF">FHW18_004844</name>
</gene>
<dbReference type="EMBL" id="JACBYR010000002">
    <property type="protein sequence ID" value="NYE85537.1"/>
    <property type="molecule type" value="Genomic_DNA"/>
</dbReference>
<feature type="chain" id="PRO_5030931679" evidence="2">
    <location>
        <begin position="21"/>
        <end position="322"/>
    </location>
</feature>
<evidence type="ECO:0000313" key="4">
    <source>
        <dbReference type="Proteomes" id="UP000542125"/>
    </source>
</evidence>
<proteinExistence type="inferred from homology"/>
<dbReference type="InterPro" id="IPR042100">
    <property type="entry name" value="Bug_dom1"/>
</dbReference>
<protein>
    <submittedName>
        <fullName evidence="3">Tripartite-type tricarboxylate transporter receptor subunit TctC</fullName>
    </submittedName>
</protein>
<dbReference type="Pfam" id="PF03401">
    <property type="entry name" value="TctC"/>
    <property type="match status" value="1"/>
</dbReference>
<dbReference type="PIRSF" id="PIRSF017082">
    <property type="entry name" value="YflP"/>
    <property type="match status" value="1"/>
</dbReference>
<dbReference type="SUPFAM" id="SSF53850">
    <property type="entry name" value="Periplasmic binding protein-like II"/>
    <property type="match status" value="1"/>
</dbReference>
<comment type="similarity">
    <text evidence="1">Belongs to the UPF0065 (bug) family.</text>
</comment>
<evidence type="ECO:0000256" key="2">
    <source>
        <dbReference type="SAM" id="SignalP"/>
    </source>
</evidence>
<name>A0A7Y9IYV2_9BURK</name>
<dbReference type="PANTHER" id="PTHR42928">
    <property type="entry name" value="TRICARBOXYLATE-BINDING PROTEIN"/>
    <property type="match status" value="1"/>
</dbReference>
<comment type="caution">
    <text evidence="3">The sequence shown here is derived from an EMBL/GenBank/DDBJ whole genome shotgun (WGS) entry which is preliminary data.</text>
</comment>
<dbReference type="Proteomes" id="UP000542125">
    <property type="component" value="Unassembled WGS sequence"/>
</dbReference>
<sequence length="322" mass="33201">MLLLRKALAALVLLPAAVIAQDFPNKPIRLIVPFAVGGAADTVGRSLGQQLSATTGQPVIVDNRIGANSMIGSEMVARSQPDGYTLLVQLGPPHNTLPFFAKAITYDPIKDFTPIAIVGTAPQALVVNASLPVDDVQGLIAYARSHPGKLSYGTAGVGTSQHLGGELLKAVTKIDMVHVPYKGGSLALTDVVGGQVPVGILVLSNVMPFVKSGKLKLLAVLENQRAPAAPSTPTMTEAGVPGYAMPDTWVGVLGPAGMPAPVVETLRAAIGKSLESADMRSRLDAAGFNVAKTASPADFLTLLNSSVSVYRGITSQAGISPE</sequence>